<evidence type="ECO:0000313" key="1">
    <source>
        <dbReference type="EMBL" id="CAM77811.1"/>
    </source>
</evidence>
<organism evidence="1">
    <name type="scientific">Magnetospirillum gryphiswaldense</name>
    <dbReference type="NCBI Taxonomy" id="55518"/>
    <lineage>
        <taxon>Bacteria</taxon>
        <taxon>Pseudomonadati</taxon>
        <taxon>Pseudomonadota</taxon>
        <taxon>Alphaproteobacteria</taxon>
        <taxon>Rhodospirillales</taxon>
        <taxon>Rhodospirillaceae</taxon>
        <taxon>Magnetospirillum</taxon>
    </lineage>
</organism>
<sequence>MSKTSLSIGVFADLLDQWGPDLARWPQQRRTDAEALLGTSPEAAALLAEALALDVSLRDSQPKAPAGLADRIVAASGADKPKG</sequence>
<dbReference type="RefSeq" id="WP_106001203.1">
    <property type="nucleotide sequence ID" value="NZ_CP027527.1"/>
</dbReference>
<proteinExistence type="predicted"/>
<dbReference type="EMBL" id="CU459003">
    <property type="protein sequence ID" value="CAM77811.1"/>
    <property type="molecule type" value="Genomic_DNA"/>
</dbReference>
<accession>A4U4K4</accession>
<gene>
    <name evidence="1" type="ORF">MGR_3879</name>
</gene>
<dbReference type="AlphaFoldDB" id="A4U4K4"/>
<reference evidence="1" key="1">
    <citation type="journal article" date="2007" name="J. Bacteriol.">
        <title>Comparative genome analysis of four magnetotactic bacteria reveals a complex set of group-specific genes implicated in magnetosome biomineralization and function.</title>
        <authorList>
            <person name="Richter M."/>
            <person name="Kube M."/>
            <person name="Bazylinski D.A."/>
            <person name="Lombardot T."/>
            <person name="Gloeckner F.O."/>
            <person name="Reinhardt R."/>
            <person name="Schueler D."/>
        </authorList>
    </citation>
    <scope>NUCLEOTIDE SEQUENCE</scope>
    <source>
        <strain evidence="1">MSR-1</strain>
    </source>
</reference>
<name>A4U4K4_9PROT</name>
<protein>
    <submittedName>
        <fullName evidence="1">Uncharacterized protein</fullName>
    </submittedName>
</protein>